<keyword evidence="4" id="KW-1134">Transmembrane beta strand</keyword>
<evidence type="ECO:0000256" key="3">
    <source>
        <dbReference type="ARBA" id="ARBA00022448"/>
    </source>
</evidence>
<gene>
    <name evidence="11" type="ORF">ID160_08930</name>
</gene>
<dbReference type="Proteomes" id="UP000605024">
    <property type="component" value="Unassembled WGS sequence"/>
</dbReference>
<evidence type="ECO:0000256" key="4">
    <source>
        <dbReference type="ARBA" id="ARBA00022452"/>
    </source>
</evidence>
<organism evidence="11 12">
    <name type="scientific">Citrobacter braakii</name>
    <dbReference type="NCBI Taxonomy" id="57706"/>
    <lineage>
        <taxon>Bacteria</taxon>
        <taxon>Pseudomonadati</taxon>
        <taxon>Pseudomonadota</taxon>
        <taxon>Gammaproteobacteria</taxon>
        <taxon>Enterobacterales</taxon>
        <taxon>Enterobacteriaceae</taxon>
        <taxon>Citrobacter</taxon>
        <taxon>Citrobacter freundii complex</taxon>
    </lineage>
</organism>
<dbReference type="SUPFAM" id="SSF141729">
    <property type="entry name" value="FimD N-terminal domain-like"/>
    <property type="match status" value="1"/>
</dbReference>
<reference evidence="11" key="1">
    <citation type="submission" date="2020-09" db="EMBL/GenBank/DDBJ databases">
        <title>Characterization of IncC plasmids in Enterobacterales of food-producing animals originating from China.</title>
        <authorList>
            <person name="Zhang Y."/>
            <person name="Lei C.-W."/>
        </authorList>
    </citation>
    <scope>NUCLEOTIDE SEQUENCE</scope>
    <source>
        <strain evidence="11">CC1</strain>
    </source>
</reference>
<dbReference type="Gene3D" id="2.60.40.2610">
    <property type="entry name" value="Outer membrane usher protein FimD, plug domain"/>
    <property type="match status" value="1"/>
</dbReference>
<dbReference type="GO" id="GO:0009297">
    <property type="term" value="P:pilus assembly"/>
    <property type="evidence" value="ECO:0007669"/>
    <property type="project" value="InterPro"/>
</dbReference>
<proteinExistence type="inferred from homology"/>
<feature type="signal peptide" evidence="9">
    <location>
        <begin position="1"/>
        <end position="27"/>
    </location>
</feature>
<dbReference type="EMBL" id="JACXSK010000003">
    <property type="protein sequence ID" value="MBD3122796.1"/>
    <property type="molecule type" value="Genomic_DNA"/>
</dbReference>
<dbReference type="Pfam" id="PF00577">
    <property type="entry name" value="Usher"/>
    <property type="match status" value="1"/>
</dbReference>
<dbReference type="AlphaFoldDB" id="A0A8I0KQ74"/>
<feature type="chain" id="PRO_5034473094" evidence="9">
    <location>
        <begin position="28"/>
        <end position="823"/>
    </location>
</feature>
<name>A0A8I0KQ74_CITBR</name>
<evidence type="ECO:0000256" key="9">
    <source>
        <dbReference type="SAM" id="SignalP"/>
    </source>
</evidence>
<dbReference type="Gene3D" id="2.60.40.2070">
    <property type="match status" value="1"/>
</dbReference>
<dbReference type="Gene3D" id="3.10.20.410">
    <property type="match status" value="1"/>
</dbReference>
<dbReference type="InterPro" id="IPR000015">
    <property type="entry name" value="Fimb_usher"/>
</dbReference>
<keyword evidence="6 9" id="KW-0732">Signal</keyword>
<evidence type="ECO:0000313" key="12">
    <source>
        <dbReference type="Proteomes" id="UP000605024"/>
    </source>
</evidence>
<feature type="domain" description="PapC N-terminal" evidence="10">
    <location>
        <begin position="34"/>
        <end position="177"/>
    </location>
</feature>
<comment type="caution">
    <text evidence="11">The sequence shown here is derived from an EMBL/GenBank/DDBJ whole genome shotgun (WGS) entry which is preliminary data.</text>
</comment>
<dbReference type="GO" id="GO:0015473">
    <property type="term" value="F:fimbrial usher porin activity"/>
    <property type="evidence" value="ECO:0007669"/>
    <property type="project" value="InterPro"/>
</dbReference>
<dbReference type="PANTHER" id="PTHR30451:SF20">
    <property type="entry name" value="FIMBRIAE USHER"/>
    <property type="match status" value="1"/>
</dbReference>
<keyword evidence="3" id="KW-0813">Transport</keyword>
<dbReference type="PANTHER" id="PTHR30451">
    <property type="entry name" value="OUTER MEMBRANE USHER PROTEIN"/>
    <property type="match status" value="1"/>
</dbReference>
<keyword evidence="5" id="KW-0812">Transmembrane</keyword>
<dbReference type="InterPro" id="IPR042186">
    <property type="entry name" value="FimD_plug_dom"/>
</dbReference>
<evidence type="ECO:0000256" key="7">
    <source>
        <dbReference type="ARBA" id="ARBA00023136"/>
    </source>
</evidence>
<evidence type="ECO:0000256" key="2">
    <source>
        <dbReference type="ARBA" id="ARBA00008064"/>
    </source>
</evidence>
<dbReference type="RefSeq" id="WP_109018086.1">
    <property type="nucleotide sequence ID" value="NZ_CP099374.1"/>
</dbReference>
<dbReference type="InterPro" id="IPR037224">
    <property type="entry name" value="PapC_N_sf"/>
</dbReference>
<accession>A0A8I0KQ74</accession>
<evidence type="ECO:0000256" key="6">
    <source>
        <dbReference type="ARBA" id="ARBA00022729"/>
    </source>
</evidence>
<evidence type="ECO:0000256" key="1">
    <source>
        <dbReference type="ARBA" id="ARBA00004571"/>
    </source>
</evidence>
<dbReference type="Pfam" id="PF13954">
    <property type="entry name" value="PapC_N"/>
    <property type="match status" value="1"/>
</dbReference>
<sequence>MGLCKRILTIPCFIIFHGSLFSVGAHAEDSTRYEFDNAILMGNASLNDLQSFNAAGLLPGTYIVDIYINDNWRGRRELLFKKDNHGDLVSCYSEAFLKGVGINPEKMNQTLAAHPSRCGSIADWDTSGKATERLNTSQLELRITIPQAYVDNIENNYVQPELWQPGAPAINFSYNADYYSTQQRGNDRSSTDSAWVGMDIRSSAGGWLIEHFGSQNWDSKTGSHYANNRTTLKRPITRWKSMLSAGKFYTDSQMFDSMAILGVGLASEDLMRPDSTLNWAPIIRGVAETNARITVTQDGQTIHQSSVPAGPFSIDSVLPANTGGELLVTIQESDGRIRRFTVPYSSVPQLLKPGISRYGITLGTVDEDNYDEDPFLAQAYWQYGLNNYLTLYTGASGFERYQSALIGSGLNTQLGAFALDITQSRLKLEDNRQQGQQYRLTWNSTLPWSATALWLEAKYSSHHFYGQRDALDALDALDAQAFVSQYFSSREKQSFSASINQPLSDTWGSFYLSGSLKKFWDQQDNYRQYAVGYTNAWGNLTWSISAQRFWNEDQQGSVTKDDQIMLSFSYFLPRDNAGFTQISSDSYSNNGKASNTRLGFTTSTDEENNIVWGVNTGYLRGGSVEWGANGMVRTPYTSLNGTWSQSNSWHQVSGGMSGMLVGHAGGITFSPERSDTVALVYAPDAHGAHLEGVPGTRFDKNGYAILPWLRPWRVNDVTIDPKGSTEGLNFTKTQAKIAPYEGNVIPVTFETTLRKQNIIYPRLQGQQRMPFGAIIRDNANNHVGYVGQGGALYIDETTSPEVFVSLETGKCTIVLKNQEATCR</sequence>
<protein>
    <submittedName>
        <fullName evidence="11">Fimbrial biogenesis outer membrane usher protein</fullName>
    </submittedName>
</protein>
<dbReference type="GO" id="GO:0009279">
    <property type="term" value="C:cell outer membrane"/>
    <property type="evidence" value="ECO:0007669"/>
    <property type="project" value="UniProtKB-SubCell"/>
</dbReference>
<comment type="subcellular location">
    <subcellularLocation>
        <location evidence="1">Cell outer membrane</location>
        <topology evidence="1">Multi-pass membrane protein</topology>
    </subcellularLocation>
</comment>
<comment type="similarity">
    <text evidence="2">Belongs to the fimbrial export usher family.</text>
</comment>
<dbReference type="InterPro" id="IPR043142">
    <property type="entry name" value="PapC-like_C_sf"/>
</dbReference>
<evidence type="ECO:0000313" key="11">
    <source>
        <dbReference type="EMBL" id="MBD3122796.1"/>
    </source>
</evidence>
<dbReference type="Gene3D" id="2.60.40.3110">
    <property type="match status" value="1"/>
</dbReference>
<keyword evidence="8" id="KW-0998">Cell outer membrane</keyword>
<evidence type="ECO:0000256" key="5">
    <source>
        <dbReference type="ARBA" id="ARBA00022692"/>
    </source>
</evidence>
<keyword evidence="7" id="KW-0472">Membrane</keyword>
<evidence type="ECO:0000259" key="10">
    <source>
        <dbReference type="Pfam" id="PF13954"/>
    </source>
</evidence>
<dbReference type="InterPro" id="IPR025885">
    <property type="entry name" value="PapC_N"/>
</dbReference>
<evidence type="ECO:0000256" key="8">
    <source>
        <dbReference type="ARBA" id="ARBA00023237"/>
    </source>
</evidence>